<feature type="domain" description="Peptidase M12A" evidence="2">
    <location>
        <begin position="186"/>
        <end position="217"/>
    </location>
</feature>
<sequence length="305" mass="33963">MKVNLVLSMRLAQALAGLVAFNVSGNLHIEGAGHVDDSRTIWPIVTSTPPGGRNVVRFCFTTLEAKAELEHDFLQAIDNWMDALGGPASSRTGHNLVFKEVRTPEGEDTVCCSEWKLPPAQNPCTWNAEVENDVLAVYMNPSGKANSATIGYVSDSDALLNNFPPQRHFVNLKPLNSNINVLWEWVHELGHVLGLLHEHGRIDRDNHVIFRCRNLLDFQSCFAAAKKDRDEQDTGDTDAEIEKKLCEQWTFANRYGFSARSFMKGTGSQPHVDPASWGAYDRDSIMHYSSLISSYKPEFGGRSAD</sequence>
<evidence type="ECO:0000313" key="3">
    <source>
        <dbReference type="EMBL" id="KAK3209131.1"/>
    </source>
</evidence>
<accession>A0AAN6LXP7</accession>
<evidence type="ECO:0000313" key="4">
    <source>
        <dbReference type="Proteomes" id="UP001280581"/>
    </source>
</evidence>
<evidence type="ECO:0000259" key="2">
    <source>
        <dbReference type="Pfam" id="PF01400"/>
    </source>
</evidence>
<dbReference type="GO" id="GO:0004222">
    <property type="term" value="F:metalloendopeptidase activity"/>
    <property type="evidence" value="ECO:0007669"/>
    <property type="project" value="InterPro"/>
</dbReference>
<dbReference type="AlphaFoldDB" id="A0AAN6LXP7"/>
<reference evidence="3 4" key="1">
    <citation type="submission" date="2021-02" db="EMBL/GenBank/DDBJ databases">
        <title>Genome assembly of Pseudopithomyces chartarum.</title>
        <authorList>
            <person name="Jauregui R."/>
            <person name="Singh J."/>
            <person name="Voisey C."/>
        </authorList>
    </citation>
    <scope>NUCLEOTIDE SEQUENCE [LARGE SCALE GENOMIC DNA]</scope>
    <source>
        <strain evidence="3 4">AGR01</strain>
    </source>
</reference>
<evidence type="ECO:0000256" key="1">
    <source>
        <dbReference type="SAM" id="SignalP"/>
    </source>
</evidence>
<protein>
    <recommendedName>
        <fullName evidence="2">Peptidase M12A domain-containing protein</fullName>
    </recommendedName>
</protein>
<feature type="chain" id="PRO_5042885675" description="Peptidase M12A domain-containing protein" evidence="1">
    <location>
        <begin position="17"/>
        <end position="305"/>
    </location>
</feature>
<feature type="signal peptide" evidence="1">
    <location>
        <begin position="1"/>
        <end position="16"/>
    </location>
</feature>
<dbReference type="EMBL" id="WVTA01000006">
    <property type="protein sequence ID" value="KAK3209131.1"/>
    <property type="molecule type" value="Genomic_DNA"/>
</dbReference>
<organism evidence="3 4">
    <name type="scientific">Pseudopithomyces chartarum</name>
    <dbReference type="NCBI Taxonomy" id="1892770"/>
    <lineage>
        <taxon>Eukaryota</taxon>
        <taxon>Fungi</taxon>
        <taxon>Dikarya</taxon>
        <taxon>Ascomycota</taxon>
        <taxon>Pezizomycotina</taxon>
        <taxon>Dothideomycetes</taxon>
        <taxon>Pleosporomycetidae</taxon>
        <taxon>Pleosporales</taxon>
        <taxon>Massarineae</taxon>
        <taxon>Didymosphaeriaceae</taxon>
        <taxon>Pseudopithomyces</taxon>
    </lineage>
</organism>
<dbReference type="Gene3D" id="3.40.390.10">
    <property type="entry name" value="Collagenase (Catalytic Domain)"/>
    <property type="match status" value="1"/>
</dbReference>
<dbReference type="Pfam" id="PF01400">
    <property type="entry name" value="Astacin"/>
    <property type="match status" value="1"/>
</dbReference>
<keyword evidence="1" id="KW-0732">Signal</keyword>
<dbReference type="SUPFAM" id="SSF55486">
    <property type="entry name" value="Metalloproteases ('zincins'), catalytic domain"/>
    <property type="match status" value="2"/>
</dbReference>
<gene>
    <name evidence="3" type="ORF">GRF29_69g882549</name>
</gene>
<dbReference type="PANTHER" id="PTHR10127">
    <property type="entry name" value="DISCOIDIN, CUB, EGF, LAMININ , AND ZINC METALLOPROTEASE DOMAIN CONTAINING"/>
    <property type="match status" value="1"/>
</dbReference>
<dbReference type="InterPro" id="IPR001506">
    <property type="entry name" value="Peptidase_M12A"/>
</dbReference>
<dbReference type="InterPro" id="IPR024079">
    <property type="entry name" value="MetalloPept_cat_dom_sf"/>
</dbReference>
<dbReference type="Proteomes" id="UP001280581">
    <property type="component" value="Unassembled WGS sequence"/>
</dbReference>
<comment type="caution">
    <text evidence="3">The sequence shown here is derived from an EMBL/GenBank/DDBJ whole genome shotgun (WGS) entry which is preliminary data.</text>
</comment>
<name>A0AAN6LXP7_9PLEO</name>
<dbReference type="PANTHER" id="PTHR10127:SF850">
    <property type="entry name" value="METALLOENDOPEPTIDASE"/>
    <property type="match status" value="1"/>
</dbReference>
<dbReference type="GO" id="GO:0006508">
    <property type="term" value="P:proteolysis"/>
    <property type="evidence" value="ECO:0007669"/>
    <property type="project" value="InterPro"/>
</dbReference>
<proteinExistence type="predicted"/>
<keyword evidence="4" id="KW-1185">Reference proteome</keyword>